<dbReference type="InterPro" id="IPR038731">
    <property type="entry name" value="RgtA/B/C-like"/>
</dbReference>
<proteinExistence type="predicted"/>
<evidence type="ECO:0000256" key="7">
    <source>
        <dbReference type="ARBA" id="ARBA00023136"/>
    </source>
</evidence>
<organism evidence="10 11">
    <name type="scientific">Pustulibacterium marinum</name>
    <dbReference type="NCBI Taxonomy" id="1224947"/>
    <lineage>
        <taxon>Bacteria</taxon>
        <taxon>Pseudomonadati</taxon>
        <taxon>Bacteroidota</taxon>
        <taxon>Flavobacteriia</taxon>
        <taxon>Flavobacteriales</taxon>
        <taxon>Flavobacteriaceae</taxon>
        <taxon>Pustulibacterium</taxon>
    </lineage>
</organism>
<feature type="domain" description="Glycosyltransferase RgtA/B/C/D-like" evidence="9">
    <location>
        <begin position="51"/>
        <end position="208"/>
    </location>
</feature>
<dbReference type="Pfam" id="PF13231">
    <property type="entry name" value="PMT_2"/>
    <property type="match status" value="1"/>
</dbReference>
<dbReference type="GO" id="GO:0005886">
    <property type="term" value="C:plasma membrane"/>
    <property type="evidence" value="ECO:0007669"/>
    <property type="project" value="UniProtKB-SubCell"/>
</dbReference>
<name>A0A1I7G0G7_9FLAO</name>
<feature type="transmembrane region" description="Helical" evidence="8">
    <location>
        <begin position="68"/>
        <end position="87"/>
    </location>
</feature>
<evidence type="ECO:0000256" key="3">
    <source>
        <dbReference type="ARBA" id="ARBA00022676"/>
    </source>
</evidence>
<dbReference type="PANTHER" id="PTHR33908">
    <property type="entry name" value="MANNOSYLTRANSFERASE YKCB-RELATED"/>
    <property type="match status" value="1"/>
</dbReference>
<evidence type="ECO:0000256" key="1">
    <source>
        <dbReference type="ARBA" id="ARBA00004651"/>
    </source>
</evidence>
<dbReference type="PANTHER" id="PTHR33908:SF11">
    <property type="entry name" value="MEMBRANE PROTEIN"/>
    <property type="match status" value="1"/>
</dbReference>
<feature type="transmembrane region" description="Helical" evidence="8">
    <location>
        <begin position="191"/>
        <end position="210"/>
    </location>
</feature>
<reference evidence="11" key="1">
    <citation type="submission" date="2016-10" db="EMBL/GenBank/DDBJ databases">
        <authorList>
            <person name="Varghese N."/>
            <person name="Submissions S."/>
        </authorList>
    </citation>
    <scope>NUCLEOTIDE SEQUENCE [LARGE SCALE GENOMIC DNA]</scope>
    <source>
        <strain evidence="11">CGMCC 1.12333</strain>
    </source>
</reference>
<evidence type="ECO:0000256" key="6">
    <source>
        <dbReference type="ARBA" id="ARBA00022989"/>
    </source>
</evidence>
<evidence type="ECO:0000256" key="8">
    <source>
        <dbReference type="SAM" id="Phobius"/>
    </source>
</evidence>
<dbReference type="EMBL" id="FPBK01000003">
    <property type="protein sequence ID" value="SFU41821.1"/>
    <property type="molecule type" value="Genomic_DNA"/>
</dbReference>
<accession>A0A1I7G0G7</accession>
<dbReference type="GO" id="GO:0009103">
    <property type="term" value="P:lipopolysaccharide biosynthetic process"/>
    <property type="evidence" value="ECO:0007669"/>
    <property type="project" value="UniProtKB-ARBA"/>
</dbReference>
<evidence type="ECO:0000256" key="2">
    <source>
        <dbReference type="ARBA" id="ARBA00022475"/>
    </source>
</evidence>
<sequence>MNTKDTSILIAFVLLKFCLQYLLLDAGYDLQRDEYLHLDQANHLAWGYASVPPVTSWISWVIKLLGNGVFWVKLFPALFGALTLVVVWKTCALLGGSRYAKVLGATCVLFSSLLRLNTLYQPNSLDVLCWTATLYLLMRYLKTERPKVLYYTAVVVAIGILNKYNIAFLLLAIIPALLFTPQRKIFRKKELYIAVAIGLLLISPNLWWQVTNHFPVLRHMEELARTQLVNVARADFLKNQLFFFTGALFVILAALYGLFFATALRPYRFLFWTFFGVLALFTYFKAKDYYAIGLYPIYIAIGAVYSSNIVQHKVALVIKPLLLALPVLVFALTYEVAYPNQTPEYIITHQEKYRALGLLHWEDGKDHDIPQDYADMLGWRELAEKVDAAYRTIEVPEQTLILCDNYGQAGAINYYTKEPLKAVSFNADYIHWFELSNPYTNLIRVKNRDERHEEFEKTRPFFESGKVYDSITNVYAREYGTVIFVFENAKIDVNARIQEELQSYE</sequence>
<dbReference type="RefSeq" id="WP_093024101.1">
    <property type="nucleotide sequence ID" value="NZ_FPBK01000003.1"/>
</dbReference>
<dbReference type="STRING" id="1224947.SAMN05216480_10315"/>
<feature type="transmembrane region" description="Helical" evidence="8">
    <location>
        <begin position="241"/>
        <end position="260"/>
    </location>
</feature>
<feature type="transmembrane region" description="Helical" evidence="8">
    <location>
        <begin position="267"/>
        <end position="284"/>
    </location>
</feature>
<keyword evidence="5 8" id="KW-0812">Transmembrane</keyword>
<gene>
    <name evidence="10" type="ORF">SAMN05216480_10315</name>
</gene>
<feature type="transmembrane region" description="Helical" evidence="8">
    <location>
        <begin position="314"/>
        <end position="334"/>
    </location>
</feature>
<dbReference type="GO" id="GO:0016763">
    <property type="term" value="F:pentosyltransferase activity"/>
    <property type="evidence" value="ECO:0007669"/>
    <property type="project" value="TreeGrafter"/>
</dbReference>
<feature type="transmembrane region" description="Helical" evidence="8">
    <location>
        <begin position="290"/>
        <end position="307"/>
    </location>
</feature>
<comment type="subcellular location">
    <subcellularLocation>
        <location evidence="1">Cell membrane</location>
        <topology evidence="1">Multi-pass membrane protein</topology>
    </subcellularLocation>
</comment>
<keyword evidence="6 8" id="KW-1133">Transmembrane helix</keyword>
<dbReference type="OrthoDB" id="9813729at2"/>
<evidence type="ECO:0000313" key="10">
    <source>
        <dbReference type="EMBL" id="SFU41821.1"/>
    </source>
</evidence>
<evidence type="ECO:0000313" key="11">
    <source>
        <dbReference type="Proteomes" id="UP000199138"/>
    </source>
</evidence>
<dbReference type="InterPro" id="IPR050297">
    <property type="entry name" value="LipidA_mod_glycosyltrf_83"/>
</dbReference>
<evidence type="ECO:0000259" key="9">
    <source>
        <dbReference type="Pfam" id="PF13231"/>
    </source>
</evidence>
<keyword evidence="3 10" id="KW-0328">Glycosyltransferase</keyword>
<keyword evidence="2" id="KW-1003">Cell membrane</keyword>
<feature type="transmembrane region" description="Helical" evidence="8">
    <location>
        <begin position="6"/>
        <end position="24"/>
    </location>
</feature>
<dbReference type="AlphaFoldDB" id="A0A1I7G0G7"/>
<dbReference type="Proteomes" id="UP000199138">
    <property type="component" value="Unassembled WGS sequence"/>
</dbReference>
<keyword evidence="11" id="KW-1185">Reference proteome</keyword>
<evidence type="ECO:0000256" key="5">
    <source>
        <dbReference type="ARBA" id="ARBA00022692"/>
    </source>
</evidence>
<keyword evidence="7 8" id="KW-0472">Membrane</keyword>
<feature type="transmembrane region" description="Helical" evidence="8">
    <location>
        <begin position="148"/>
        <end position="179"/>
    </location>
</feature>
<evidence type="ECO:0000256" key="4">
    <source>
        <dbReference type="ARBA" id="ARBA00022679"/>
    </source>
</evidence>
<keyword evidence="4 10" id="KW-0808">Transferase</keyword>
<feature type="transmembrane region" description="Helical" evidence="8">
    <location>
        <begin position="45"/>
        <end position="62"/>
    </location>
</feature>
<protein>
    <submittedName>
        <fullName evidence="10">Dolichyl-phosphate-mannose-protein mannosyltransferase</fullName>
    </submittedName>
</protein>